<keyword evidence="13" id="KW-1185">Reference proteome</keyword>
<evidence type="ECO:0000256" key="9">
    <source>
        <dbReference type="ARBA" id="ARBA00050776"/>
    </source>
</evidence>
<sequence length="385" mass="42710">MSGEKKVYFDNAATTPMREEVKQAMMASLDSFGNPSSIHSFGRASKVLIEKARKNIAKELGVTASEIIFTSSGTEAINMILKGAVRDLGITQIITSPTEHHAVLHTVQSIENEYGIQVSMVELEPSGTPDIEDLNKLLSQFLPDEKVLVSLMYVNNEIGNILPVAKVAEICKKHKAYFHCDTVQAVGHFPIDLSSVPIDFISVSAHKFYGPKGVGFAFIRKGVNVKSLLFGGEQERGRRAGTECIHNIVGMEEAFSLAYQHMDKERAYVEGIKKYFIQQITQEIPQVHFNGLSANLQESSYAIVNISFPIELKKTEVLMLFLDMRGIACSQGSACQSGSAQGSHVLRAILPEEQWPEAHIRFSFSIYNTKEEVDYVIETLKEFLA</sequence>
<organism evidence="12 13">
    <name type="scientific">Capnocytophaga granulosa</name>
    <dbReference type="NCBI Taxonomy" id="45242"/>
    <lineage>
        <taxon>Bacteria</taxon>
        <taxon>Pseudomonadati</taxon>
        <taxon>Bacteroidota</taxon>
        <taxon>Flavobacteriia</taxon>
        <taxon>Flavobacteriales</taxon>
        <taxon>Flavobacteriaceae</taxon>
        <taxon>Capnocytophaga</taxon>
    </lineage>
</organism>
<evidence type="ECO:0000256" key="6">
    <source>
        <dbReference type="ARBA" id="ARBA00022898"/>
    </source>
</evidence>
<dbReference type="InterPro" id="IPR015421">
    <property type="entry name" value="PyrdxlP-dep_Trfase_major"/>
</dbReference>
<dbReference type="PROSITE" id="PS00595">
    <property type="entry name" value="AA_TRANSFER_CLASS_5"/>
    <property type="match status" value="1"/>
</dbReference>
<dbReference type="AlphaFoldDB" id="A0A1H2WRU3"/>
<evidence type="ECO:0000256" key="2">
    <source>
        <dbReference type="ARBA" id="ARBA00006490"/>
    </source>
</evidence>
<dbReference type="PANTHER" id="PTHR11601">
    <property type="entry name" value="CYSTEINE DESULFURYLASE FAMILY MEMBER"/>
    <property type="match status" value="1"/>
</dbReference>
<dbReference type="GO" id="GO:0051536">
    <property type="term" value="F:iron-sulfur cluster binding"/>
    <property type="evidence" value="ECO:0007669"/>
    <property type="project" value="UniProtKB-KW"/>
</dbReference>
<evidence type="ECO:0000256" key="10">
    <source>
        <dbReference type="RuleBase" id="RU004504"/>
    </source>
</evidence>
<evidence type="ECO:0000256" key="5">
    <source>
        <dbReference type="ARBA" id="ARBA00022723"/>
    </source>
</evidence>
<dbReference type="RefSeq" id="WP_016420801.1">
    <property type="nucleotide sequence ID" value="NZ_FNND01000004.1"/>
</dbReference>
<comment type="cofactor">
    <cofactor evidence="1 10">
        <name>pyridoxal 5'-phosphate</name>
        <dbReference type="ChEBI" id="CHEBI:597326"/>
    </cofactor>
</comment>
<reference evidence="12 13" key="1">
    <citation type="submission" date="2016-10" db="EMBL/GenBank/DDBJ databases">
        <authorList>
            <person name="Varghese N."/>
            <person name="Submissions S."/>
        </authorList>
    </citation>
    <scope>NUCLEOTIDE SEQUENCE [LARGE SCALE GENOMIC DNA]</scope>
    <source>
        <strain evidence="12 13">DSM 11449</strain>
    </source>
</reference>
<dbReference type="EC" id="2.8.1.7" evidence="3"/>
<keyword evidence="5" id="KW-0479">Metal-binding</keyword>
<evidence type="ECO:0000259" key="11">
    <source>
        <dbReference type="Pfam" id="PF00266"/>
    </source>
</evidence>
<dbReference type="InterPro" id="IPR015422">
    <property type="entry name" value="PyrdxlP-dep_Trfase_small"/>
</dbReference>
<dbReference type="EMBL" id="FNND01000004">
    <property type="protein sequence ID" value="SDW83275.1"/>
    <property type="molecule type" value="Genomic_DNA"/>
</dbReference>
<dbReference type="Gene3D" id="3.40.640.10">
    <property type="entry name" value="Type I PLP-dependent aspartate aminotransferase-like (Major domain)"/>
    <property type="match status" value="1"/>
</dbReference>
<dbReference type="OrthoDB" id="9808002at2"/>
<dbReference type="InterPro" id="IPR000192">
    <property type="entry name" value="Aminotrans_V_dom"/>
</dbReference>
<dbReference type="PANTHER" id="PTHR11601:SF34">
    <property type="entry name" value="CYSTEINE DESULFURASE"/>
    <property type="match status" value="1"/>
</dbReference>
<keyword evidence="6" id="KW-0663">Pyridoxal phosphate</keyword>
<accession>A0A1H2WRU3</accession>
<dbReference type="Pfam" id="PF00266">
    <property type="entry name" value="Aminotran_5"/>
    <property type="match status" value="1"/>
</dbReference>
<evidence type="ECO:0000313" key="13">
    <source>
        <dbReference type="Proteomes" id="UP000182771"/>
    </source>
</evidence>
<comment type="similarity">
    <text evidence="2">Belongs to the class-V pyridoxal-phosphate-dependent aminotransferase family. NifS/IscS subfamily.</text>
</comment>
<evidence type="ECO:0000256" key="8">
    <source>
        <dbReference type="ARBA" id="ARBA00023014"/>
    </source>
</evidence>
<comment type="caution">
    <text evidence="12">The sequence shown here is derived from an EMBL/GenBank/DDBJ whole genome shotgun (WGS) entry which is preliminary data.</text>
</comment>
<keyword evidence="7" id="KW-0408">Iron</keyword>
<evidence type="ECO:0000256" key="4">
    <source>
        <dbReference type="ARBA" id="ARBA00022679"/>
    </source>
</evidence>
<dbReference type="SUPFAM" id="SSF53383">
    <property type="entry name" value="PLP-dependent transferases"/>
    <property type="match status" value="1"/>
</dbReference>
<dbReference type="Gene3D" id="1.10.260.50">
    <property type="match status" value="1"/>
</dbReference>
<evidence type="ECO:0000256" key="3">
    <source>
        <dbReference type="ARBA" id="ARBA00012239"/>
    </source>
</evidence>
<evidence type="ECO:0000256" key="7">
    <source>
        <dbReference type="ARBA" id="ARBA00023004"/>
    </source>
</evidence>
<protein>
    <recommendedName>
        <fullName evidence="3">cysteine desulfurase</fullName>
        <ecNumber evidence="3">2.8.1.7</ecNumber>
    </recommendedName>
</protein>
<dbReference type="GO" id="GO:0046872">
    <property type="term" value="F:metal ion binding"/>
    <property type="evidence" value="ECO:0007669"/>
    <property type="project" value="UniProtKB-KW"/>
</dbReference>
<dbReference type="InterPro" id="IPR015424">
    <property type="entry name" value="PyrdxlP-dep_Trfase"/>
</dbReference>
<evidence type="ECO:0000256" key="1">
    <source>
        <dbReference type="ARBA" id="ARBA00001933"/>
    </source>
</evidence>
<dbReference type="PIRSF" id="PIRSF005572">
    <property type="entry name" value="NifS"/>
    <property type="match status" value="1"/>
</dbReference>
<proteinExistence type="inferred from homology"/>
<evidence type="ECO:0000313" key="12">
    <source>
        <dbReference type="EMBL" id="SDW83275.1"/>
    </source>
</evidence>
<dbReference type="InterPro" id="IPR020578">
    <property type="entry name" value="Aminotrans_V_PyrdxlP_BS"/>
</dbReference>
<keyword evidence="8" id="KW-0411">Iron-sulfur</keyword>
<dbReference type="GeneID" id="85017295"/>
<comment type="catalytic activity">
    <reaction evidence="9">
        <text>(sulfur carrier)-H + L-cysteine = (sulfur carrier)-SH + L-alanine</text>
        <dbReference type="Rhea" id="RHEA:43892"/>
        <dbReference type="Rhea" id="RHEA-COMP:14737"/>
        <dbReference type="Rhea" id="RHEA-COMP:14739"/>
        <dbReference type="ChEBI" id="CHEBI:29917"/>
        <dbReference type="ChEBI" id="CHEBI:35235"/>
        <dbReference type="ChEBI" id="CHEBI:57972"/>
        <dbReference type="ChEBI" id="CHEBI:64428"/>
        <dbReference type="EC" id="2.8.1.7"/>
    </reaction>
</comment>
<dbReference type="InterPro" id="IPR016454">
    <property type="entry name" value="Cysteine_dSase"/>
</dbReference>
<dbReference type="GO" id="GO:0031071">
    <property type="term" value="F:cysteine desulfurase activity"/>
    <property type="evidence" value="ECO:0007669"/>
    <property type="project" value="UniProtKB-EC"/>
</dbReference>
<dbReference type="Proteomes" id="UP000182771">
    <property type="component" value="Unassembled WGS sequence"/>
</dbReference>
<name>A0A1H2WRU3_9FLAO</name>
<dbReference type="Gene3D" id="3.90.1150.10">
    <property type="entry name" value="Aspartate Aminotransferase, domain 1"/>
    <property type="match status" value="1"/>
</dbReference>
<gene>
    <name evidence="12" type="ORF">SAMN05444420_104184</name>
</gene>
<feature type="domain" description="Aminotransferase class V" evidence="11">
    <location>
        <begin position="7"/>
        <end position="376"/>
    </location>
</feature>
<keyword evidence="4" id="KW-0808">Transferase</keyword>